<evidence type="ECO:0000256" key="1">
    <source>
        <dbReference type="SAM" id="MobiDB-lite"/>
    </source>
</evidence>
<dbReference type="Proteomes" id="UP000237105">
    <property type="component" value="Unassembled WGS sequence"/>
</dbReference>
<proteinExistence type="predicted"/>
<reference evidence="3" key="1">
    <citation type="submission" date="2016-06" db="EMBL/GenBank/DDBJ databases">
        <title>Parallel loss of symbiosis genes in relatives of nitrogen-fixing non-legume Parasponia.</title>
        <authorList>
            <person name="Van Velzen R."/>
            <person name="Holmer R."/>
            <person name="Bu F."/>
            <person name="Rutten L."/>
            <person name="Van Zeijl A."/>
            <person name="Liu W."/>
            <person name="Santuari L."/>
            <person name="Cao Q."/>
            <person name="Sharma T."/>
            <person name="Shen D."/>
            <person name="Roswanjaya Y."/>
            <person name="Wardhani T."/>
            <person name="Kalhor M.S."/>
            <person name="Jansen J."/>
            <person name="Van den Hoogen J."/>
            <person name="Gungor B."/>
            <person name="Hartog M."/>
            <person name="Hontelez J."/>
            <person name="Verver J."/>
            <person name="Yang W.-C."/>
            <person name="Schijlen E."/>
            <person name="Repin R."/>
            <person name="Schilthuizen M."/>
            <person name="Schranz E."/>
            <person name="Heidstra R."/>
            <person name="Miyata K."/>
            <person name="Fedorova E."/>
            <person name="Kohlen W."/>
            <person name="Bisseling T."/>
            <person name="Smit S."/>
            <person name="Geurts R."/>
        </authorList>
    </citation>
    <scope>NUCLEOTIDE SEQUENCE [LARGE SCALE GENOMIC DNA]</scope>
    <source>
        <strain evidence="3">cv. WU1-14</strain>
    </source>
</reference>
<sequence length="51" mass="5634">MDSRFVSPDLDERPPAPPSMKETPLVEQNQGSWSEIVNHQGSESESLGSHL</sequence>
<evidence type="ECO:0000313" key="2">
    <source>
        <dbReference type="EMBL" id="PON45028.1"/>
    </source>
</evidence>
<dbReference type="OrthoDB" id="10584410at2759"/>
<dbReference type="AlphaFoldDB" id="A0A2P5B8C4"/>
<evidence type="ECO:0000313" key="3">
    <source>
        <dbReference type="Proteomes" id="UP000237105"/>
    </source>
</evidence>
<dbReference type="EMBL" id="JXTB01000338">
    <property type="protein sequence ID" value="PON45028.1"/>
    <property type="molecule type" value="Genomic_DNA"/>
</dbReference>
<feature type="region of interest" description="Disordered" evidence="1">
    <location>
        <begin position="1"/>
        <end position="51"/>
    </location>
</feature>
<accession>A0A2P5B8C4</accession>
<gene>
    <name evidence="2" type="ORF">PanWU01x14_261710</name>
</gene>
<protein>
    <submittedName>
        <fullName evidence="2">Uncharacterized protein</fullName>
    </submittedName>
</protein>
<organism evidence="2 3">
    <name type="scientific">Parasponia andersonii</name>
    <name type="common">Sponia andersonii</name>
    <dbReference type="NCBI Taxonomy" id="3476"/>
    <lineage>
        <taxon>Eukaryota</taxon>
        <taxon>Viridiplantae</taxon>
        <taxon>Streptophyta</taxon>
        <taxon>Embryophyta</taxon>
        <taxon>Tracheophyta</taxon>
        <taxon>Spermatophyta</taxon>
        <taxon>Magnoliopsida</taxon>
        <taxon>eudicotyledons</taxon>
        <taxon>Gunneridae</taxon>
        <taxon>Pentapetalae</taxon>
        <taxon>rosids</taxon>
        <taxon>fabids</taxon>
        <taxon>Rosales</taxon>
        <taxon>Cannabaceae</taxon>
        <taxon>Parasponia</taxon>
    </lineage>
</organism>
<keyword evidence="3" id="KW-1185">Reference proteome</keyword>
<comment type="caution">
    <text evidence="2">The sequence shown here is derived from an EMBL/GenBank/DDBJ whole genome shotgun (WGS) entry which is preliminary data.</text>
</comment>
<name>A0A2P5B8C4_PARAD</name>
<feature type="compositionally biased region" description="Polar residues" evidence="1">
    <location>
        <begin position="26"/>
        <end position="51"/>
    </location>
</feature>